<dbReference type="AlphaFoldDB" id="A0A0P1AKP6"/>
<evidence type="ECO:0000313" key="1">
    <source>
        <dbReference type="EMBL" id="CEG41206.1"/>
    </source>
</evidence>
<protein>
    <submittedName>
        <fullName evidence="1">Uncharacterized protein</fullName>
    </submittedName>
</protein>
<reference evidence="2" key="1">
    <citation type="submission" date="2014-09" db="EMBL/GenBank/DDBJ databases">
        <authorList>
            <person name="Sharma Rahul"/>
            <person name="Thines Marco"/>
        </authorList>
    </citation>
    <scope>NUCLEOTIDE SEQUENCE [LARGE SCALE GENOMIC DNA]</scope>
</reference>
<sequence length="84" mass="9734">MSDPELEMDDHYVTLLLPHLCQKKERNRRTQNATAASVVVISKKSSSRDSAPCLEYRLESKSSKHPRAWMKKGKEIVYRNLQFA</sequence>
<dbReference type="RefSeq" id="XP_024577575.1">
    <property type="nucleotide sequence ID" value="XM_024726950.1"/>
</dbReference>
<dbReference type="EMBL" id="CCYD01000553">
    <property type="protein sequence ID" value="CEG41206.1"/>
    <property type="molecule type" value="Genomic_DNA"/>
</dbReference>
<proteinExistence type="predicted"/>
<evidence type="ECO:0000313" key="2">
    <source>
        <dbReference type="Proteomes" id="UP000054928"/>
    </source>
</evidence>
<dbReference type="GeneID" id="36406624"/>
<keyword evidence="2" id="KW-1185">Reference proteome</keyword>
<accession>A0A0P1AKP6</accession>
<organism evidence="1 2">
    <name type="scientific">Plasmopara halstedii</name>
    <name type="common">Downy mildew of sunflower</name>
    <dbReference type="NCBI Taxonomy" id="4781"/>
    <lineage>
        <taxon>Eukaryota</taxon>
        <taxon>Sar</taxon>
        <taxon>Stramenopiles</taxon>
        <taxon>Oomycota</taxon>
        <taxon>Peronosporomycetes</taxon>
        <taxon>Peronosporales</taxon>
        <taxon>Peronosporaceae</taxon>
        <taxon>Plasmopara</taxon>
    </lineage>
</organism>
<name>A0A0P1AKP6_PLAHL</name>
<dbReference type="Proteomes" id="UP000054928">
    <property type="component" value="Unassembled WGS sequence"/>
</dbReference>